<name>A0ABQ5R544_9ACTN</name>
<dbReference type="InterPro" id="IPR010895">
    <property type="entry name" value="CHRD"/>
</dbReference>
<dbReference type="Proteomes" id="UP001144280">
    <property type="component" value="Unassembled WGS sequence"/>
</dbReference>
<evidence type="ECO:0000259" key="2">
    <source>
        <dbReference type="SMART" id="SM00754"/>
    </source>
</evidence>
<dbReference type="EMBL" id="BSDI01000047">
    <property type="protein sequence ID" value="GLI01661.1"/>
    <property type="molecule type" value="Genomic_DNA"/>
</dbReference>
<evidence type="ECO:0000313" key="4">
    <source>
        <dbReference type="Proteomes" id="UP001144280"/>
    </source>
</evidence>
<feature type="domain" description="CHRD" evidence="2">
    <location>
        <begin position="33"/>
        <end position="176"/>
    </location>
</feature>
<reference evidence="3" key="1">
    <citation type="submission" date="2022-12" db="EMBL/GenBank/DDBJ databases">
        <title>New Phytohabitans aurantiacus sp. RD004123 nov., an actinomycete isolated from soil.</title>
        <authorList>
            <person name="Triningsih D.W."/>
            <person name="Harunari E."/>
            <person name="Igarashi Y."/>
        </authorList>
    </citation>
    <scope>NUCLEOTIDE SEQUENCE</scope>
    <source>
        <strain evidence="3">RD004123</strain>
    </source>
</reference>
<protein>
    <recommendedName>
        <fullName evidence="2">CHRD domain-containing protein</fullName>
    </recommendedName>
</protein>
<evidence type="ECO:0000313" key="3">
    <source>
        <dbReference type="EMBL" id="GLI01661.1"/>
    </source>
</evidence>
<dbReference type="RefSeq" id="WP_281902862.1">
    <property type="nucleotide sequence ID" value="NZ_BSDI01000047.1"/>
</dbReference>
<keyword evidence="1" id="KW-0732">Signal</keyword>
<gene>
    <name evidence="3" type="ORF">Pa4123_69370</name>
</gene>
<sequence length="179" mass="18467">MIRRTRLLAVVAAAAALAAATGSTAAHGGESAAVITERLSGYEEDPQTISTTGQGRFRAQIDERAQEISYRLTYNDLVGTVTQAHIHFGGRAQSGGISVFLCTNLGNGPVGTQACPAAPATVTGVLRPADVIGPPAQGIAAGEFTELVAAIRAGTTYVNVHSSQWPTGEIRAQLAGHHH</sequence>
<accession>A0ABQ5R544</accession>
<comment type="caution">
    <text evidence="3">The sequence shown here is derived from an EMBL/GenBank/DDBJ whole genome shotgun (WGS) entry which is preliminary data.</text>
</comment>
<proteinExistence type="predicted"/>
<dbReference type="Pfam" id="PF07452">
    <property type="entry name" value="CHRD"/>
    <property type="match status" value="1"/>
</dbReference>
<evidence type="ECO:0000256" key="1">
    <source>
        <dbReference type="SAM" id="SignalP"/>
    </source>
</evidence>
<feature type="signal peptide" evidence="1">
    <location>
        <begin position="1"/>
        <end position="25"/>
    </location>
</feature>
<dbReference type="SMART" id="SM00754">
    <property type="entry name" value="CHRD"/>
    <property type="match status" value="1"/>
</dbReference>
<feature type="chain" id="PRO_5047008260" description="CHRD domain-containing protein" evidence="1">
    <location>
        <begin position="26"/>
        <end position="179"/>
    </location>
</feature>
<organism evidence="3 4">
    <name type="scientific">Phytohabitans aurantiacus</name>
    <dbReference type="NCBI Taxonomy" id="3016789"/>
    <lineage>
        <taxon>Bacteria</taxon>
        <taxon>Bacillati</taxon>
        <taxon>Actinomycetota</taxon>
        <taxon>Actinomycetes</taxon>
        <taxon>Micromonosporales</taxon>
        <taxon>Micromonosporaceae</taxon>
    </lineage>
</organism>
<keyword evidence="4" id="KW-1185">Reference proteome</keyword>